<evidence type="ECO:0000256" key="4">
    <source>
        <dbReference type="PROSITE-ProRule" id="PRU01100"/>
    </source>
</evidence>
<evidence type="ECO:0000259" key="5">
    <source>
        <dbReference type="PROSITE" id="PS51764"/>
    </source>
</evidence>
<dbReference type="SUPFAM" id="SSF51445">
    <property type="entry name" value="(Trans)glycosidases"/>
    <property type="match status" value="1"/>
</dbReference>
<gene>
    <name evidence="6" type="ORF">B5F97_16095</name>
</gene>
<organism evidence="6 7">
    <name type="scientific">Bacteroides clarus</name>
    <dbReference type="NCBI Taxonomy" id="626929"/>
    <lineage>
        <taxon>Bacteria</taxon>
        <taxon>Pseudomonadati</taxon>
        <taxon>Bacteroidota</taxon>
        <taxon>Bacteroidia</taxon>
        <taxon>Bacteroidales</taxon>
        <taxon>Bacteroidaceae</taxon>
        <taxon>Bacteroides</taxon>
    </lineage>
</organism>
<dbReference type="Gene3D" id="3.20.20.80">
    <property type="entry name" value="Glycosidases"/>
    <property type="match status" value="1"/>
</dbReference>
<dbReference type="InterPro" id="IPR000805">
    <property type="entry name" value="Glyco_hydro_26"/>
</dbReference>
<dbReference type="Proteomes" id="UP000195386">
    <property type="component" value="Unassembled WGS sequence"/>
</dbReference>
<proteinExistence type="inferred from homology"/>
<protein>
    <submittedName>
        <fullName evidence="6">Glycosyl hydrolase family 26</fullName>
    </submittedName>
</protein>
<comment type="similarity">
    <text evidence="1 4">Belongs to the glycosyl hydrolase 26 family.</text>
</comment>
<feature type="active site" description="Proton donor" evidence="4">
    <location>
        <position position="219"/>
    </location>
</feature>
<dbReference type="PANTHER" id="PTHR40079">
    <property type="entry name" value="MANNAN ENDO-1,4-BETA-MANNOSIDASE E-RELATED"/>
    <property type="match status" value="1"/>
</dbReference>
<feature type="domain" description="GH26" evidence="5">
    <location>
        <begin position="36"/>
        <end position="367"/>
    </location>
</feature>
<name>A0A1Y3YUU1_9BACE</name>
<dbReference type="InterPro" id="IPR017853">
    <property type="entry name" value="GH"/>
</dbReference>
<evidence type="ECO:0000256" key="1">
    <source>
        <dbReference type="ARBA" id="ARBA00007754"/>
    </source>
</evidence>
<dbReference type="InterPro" id="IPR022790">
    <property type="entry name" value="GH26_dom"/>
</dbReference>
<dbReference type="PANTHER" id="PTHR40079:SF4">
    <property type="entry name" value="GH26 DOMAIN-CONTAINING PROTEIN-RELATED"/>
    <property type="match status" value="1"/>
</dbReference>
<evidence type="ECO:0000313" key="7">
    <source>
        <dbReference type="Proteomes" id="UP000195386"/>
    </source>
</evidence>
<dbReference type="GO" id="GO:0006080">
    <property type="term" value="P:substituted mannan metabolic process"/>
    <property type="evidence" value="ECO:0007669"/>
    <property type="project" value="InterPro"/>
</dbReference>
<accession>A0A1Y3YUU1</accession>
<feature type="active site" description="Nucleophile" evidence="4">
    <location>
        <position position="319"/>
    </location>
</feature>
<evidence type="ECO:0000256" key="3">
    <source>
        <dbReference type="ARBA" id="ARBA00023295"/>
    </source>
</evidence>
<evidence type="ECO:0000313" key="6">
    <source>
        <dbReference type="EMBL" id="OUN99109.1"/>
    </source>
</evidence>
<sequence>MKQSKSLFFVVILLVLMGCTGMKKNGYVPVNKNAIPEAVQLLDFLYSIQGKYTLTGMHNFASDINRYDQVVDSLTGKTPVVWGSDFSFNALGDNQCEFRHCGPLNLTVPGNKGISCGELSLSPIQQRQLIIDTAIKRHSEGRIITLMWHCCWPTNGDDCNGDDIWRWADNLPSQQEWDELTTDGTALNGIWKKQMDGIAMCLRELQNAGVPVLWRPFHEMNGVWFWWCNKPGENGFKKLWIAMYDYFTNYHKLNNLLWVWDANAPRNNPGDEAGPYADYYPGSEYVDVLAADVYHSDWKQSHHDELLELGKGKIISLGEVGNLPSVEVYERQPKWSWFMPWGYFIQNKENIKIAKDIYNHPHSINLDMIDFTDRIYKLKK</sequence>
<dbReference type="PRINTS" id="PR00739">
    <property type="entry name" value="GLHYDRLASE26"/>
</dbReference>
<comment type="caution">
    <text evidence="6">The sequence shown here is derived from an EMBL/GenBank/DDBJ whole genome shotgun (WGS) entry which is preliminary data.</text>
</comment>
<dbReference type="AlphaFoldDB" id="A0A1Y3YUU1"/>
<dbReference type="GO" id="GO:0016985">
    <property type="term" value="F:mannan endo-1,4-beta-mannosidase activity"/>
    <property type="evidence" value="ECO:0007669"/>
    <property type="project" value="InterPro"/>
</dbReference>
<dbReference type="PROSITE" id="PS51257">
    <property type="entry name" value="PROKAR_LIPOPROTEIN"/>
    <property type="match status" value="1"/>
</dbReference>
<dbReference type="Pfam" id="PF02156">
    <property type="entry name" value="Glyco_hydro_26"/>
    <property type="match status" value="1"/>
</dbReference>
<keyword evidence="3 4" id="KW-0326">Glycosidase</keyword>
<keyword evidence="2 4" id="KW-0378">Hydrolase</keyword>
<dbReference type="PROSITE" id="PS51764">
    <property type="entry name" value="GH26"/>
    <property type="match status" value="1"/>
</dbReference>
<dbReference type="RefSeq" id="WP_087426876.1">
    <property type="nucleotide sequence ID" value="NZ_CAMMFP010000005.1"/>
</dbReference>
<dbReference type="EMBL" id="NFII01000021">
    <property type="protein sequence ID" value="OUN99109.1"/>
    <property type="molecule type" value="Genomic_DNA"/>
</dbReference>
<evidence type="ECO:0000256" key="2">
    <source>
        <dbReference type="ARBA" id="ARBA00022801"/>
    </source>
</evidence>
<reference evidence="7" key="1">
    <citation type="submission" date="2017-04" db="EMBL/GenBank/DDBJ databases">
        <title>Function of individual gut microbiota members based on whole genome sequencing of pure cultures obtained from chicken caecum.</title>
        <authorList>
            <person name="Medvecky M."/>
            <person name="Cejkova D."/>
            <person name="Polansky O."/>
            <person name="Karasova D."/>
            <person name="Kubasova T."/>
            <person name="Cizek A."/>
            <person name="Rychlik I."/>
        </authorList>
    </citation>
    <scope>NUCLEOTIDE SEQUENCE [LARGE SCALE GENOMIC DNA]</scope>
    <source>
        <strain evidence="7">An43</strain>
    </source>
</reference>